<feature type="transmembrane region" description="Helical" evidence="1">
    <location>
        <begin position="33"/>
        <end position="54"/>
    </location>
</feature>
<accession>A0A919J0R6</accession>
<evidence type="ECO:0000256" key="1">
    <source>
        <dbReference type="SAM" id="Phobius"/>
    </source>
</evidence>
<gene>
    <name evidence="2" type="ORF">Afe05nite_44510</name>
</gene>
<evidence type="ECO:0000313" key="2">
    <source>
        <dbReference type="EMBL" id="GIE12611.1"/>
    </source>
</evidence>
<keyword evidence="1" id="KW-1133">Transmembrane helix</keyword>
<dbReference type="AlphaFoldDB" id="A0A919J0R6"/>
<proteinExistence type="predicted"/>
<keyword evidence="3" id="KW-1185">Reference proteome</keyword>
<feature type="transmembrane region" description="Helical" evidence="1">
    <location>
        <begin position="74"/>
        <end position="93"/>
    </location>
</feature>
<organism evidence="2 3">
    <name type="scientific">Paractinoplanes ferrugineus</name>
    <dbReference type="NCBI Taxonomy" id="113564"/>
    <lineage>
        <taxon>Bacteria</taxon>
        <taxon>Bacillati</taxon>
        <taxon>Actinomycetota</taxon>
        <taxon>Actinomycetes</taxon>
        <taxon>Micromonosporales</taxon>
        <taxon>Micromonosporaceae</taxon>
        <taxon>Paractinoplanes</taxon>
    </lineage>
</organism>
<dbReference type="Proteomes" id="UP000598174">
    <property type="component" value="Unassembled WGS sequence"/>
</dbReference>
<dbReference type="EMBL" id="BOMM01000039">
    <property type="protein sequence ID" value="GIE12611.1"/>
    <property type="molecule type" value="Genomic_DNA"/>
</dbReference>
<evidence type="ECO:0000313" key="3">
    <source>
        <dbReference type="Proteomes" id="UP000598174"/>
    </source>
</evidence>
<dbReference type="RefSeq" id="WP_203819067.1">
    <property type="nucleotide sequence ID" value="NZ_BAAABP010000004.1"/>
</dbReference>
<keyword evidence="1" id="KW-0472">Membrane</keyword>
<comment type="caution">
    <text evidence="2">The sequence shown here is derived from an EMBL/GenBank/DDBJ whole genome shotgun (WGS) entry which is preliminary data.</text>
</comment>
<sequence length="163" mass="16992">MAVAAGWAVIALLACVAMVVDNSLDSGPHAPLWLFVLTLATSVPALVGAAFGVADAPAETSADLLGRVGPRVRAGVLLATLIGVGVLIAGMAHNPPGNSARRPDGSYVLKFRQPPSKVVGYDRWRANSRGERRVFLGVAILVDAWGGAACWAVKLRDDEEDPL</sequence>
<name>A0A919J0R6_9ACTN</name>
<keyword evidence="1" id="KW-0812">Transmembrane</keyword>
<protein>
    <submittedName>
        <fullName evidence="2">Uncharacterized protein</fullName>
    </submittedName>
</protein>
<reference evidence="2" key="1">
    <citation type="submission" date="2021-01" db="EMBL/GenBank/DDBJ databases">
        <title>Whole genome shotgun sequence of Actinoplanes ferrugineus NBRC 15555.</title>
        <authorList>
            <person name="Komaki H."/>
            <person name="Tamura T."/>
        </authorList>
    </citation>
    <scope>NUCLEOTIDE SEQUENCE</scope>
    <source>
        <strain evidence="2">NBRC 15555</strain>
    </source>
</reference>